<evidence type="ECO:0000313" key="2">
    <source>
        <dbReference type="EMBL" id="KAK5894208.1"/>
    </source>
</evidence>
<gene>
    <name evidence="2" type="ORF">CesoFtcFv8_010922</name>
</gene>
<proteinExistence type="predicted"/>
<feature type="region of interest" description="Disordered" evidence="1">
    <location>
        <begin position="1"/>
        <end position="25"/>
    </location>
</feature>
<accession>A0AAN8C340</accession>
<comment type="caution">
    <text evidence="2">The sequence shown here is derived from an EMBL/GenBank/DDBJ whole genome shotgun (WGS) entry which is preliminary data.</text>
</comment>
<dbReference type="Proteomes" id="UP001335648">
    <property type="component" value="Unassembled WGS sequence"/>
</dbReference>
<dbReference type="EMBL" id="JAULUE010002054">
    <property type="protein sequence ID" value="KAK5894208.1"/>
    <property type="molecule type" value="Genomic_DNA"/>
</dbReference>
<feature type="compositionally biased region" description="Basic and acidic residues" evidence="1">
    <location>
        <begin position="15"/>
        <end position="25"/>
    </location>
</feature>
<organism evidence="2 3">
    <name type="scientific">Champsocephalus esox</name>
    <name type="common">pike icefish</name>
    <dbReference type="NCBI Taxonomy" id="159716"/>
    <lineage>
        <taxon>Eukaryota</taxon>
        <taxon>Metazoa</taxon>
        <taxon>Chordata</taxon>
        <taxon>Craniata</taxon>
        <taxon>Vertebrata</taxon>
        <taxon>Euteleostomi</taxon>
        <taxon>Actinopterygii</taxon>
        <taxon>Neopterygii</taxon>
        <taxon>Teleostei</taxon>
        <taxon>Neoteleostei</taxon>
        <taxon>Acanthomorphata</taxon>
        <taxon>Eupercaria</taxon>
        <taxon>Perciformes</taxon>
        <taxon>Notothenioidei</taxon>
        <taxon>Channichthyidae</taxon>
        <taxon>Champsocephalus</taxon>
    </lineage>
</organism>
<reference evidence="2 3" key="1">
    <citation type="journal article" date="2023" name="Mol. Biol. Evol.">
        <title>Genomics of Secondarily Temperate Adaptation in the Only Non-Antarctic Icefish.</title>
        <authorList>
            <person name="Rivera-Colon A.G."/>
            <person name="Rayamajhi N."/>
            <person name="Minhas B.F."/>
            <person name="Madrigal G."/>
            <person name="Bilyk K.T."/>
            <person name="Yoon V."/>
            <person name="Hune M."/>
            <person name="Gregory S."/>
            <person name="Cheng C.H.C."/>
            <person name="Catchen J.M."/>
        </authorList>
    </citation>
    <scope>NUCLEOTIDE SEQUENCE [LARGE SCALE GENOMIC DNA]</scope>
    <source>
        <strain evidence="2">JC2023a</strain>
    </source>
</reference>
<sequence>MWRRHPWARGQGGRESTERPGWERGTDTETDLILCLWMCSEAAIQYCKHAVHPNPVRHDPQGAERRSSEEFRRVY</sequence>
<evidence type="ECO:0000313" key="3">
    <source>
        <dbReference type="Proteomes" id="UP001335648"/>
    </source>
</evidence>
<protein>
    <submittedName>
        <fullName evidence="2">Uncharacterized protein</fullName>
    </submittedName>
</protein>
<name>A0AAN8C340_9TELE</name>
<feature type="region of interest" description="Disordered" evidence="1">
    <location>
        <begin position="51"/>
        <end position="75"/>
    </location>
</feature>
<feature type="compositionally biased region" description="Basic and acidic residues" evidence="1">
    <location>
        <begin position="56"/>
        <end position="75"/>
    </location>
</feature>
<evidence type="ECO:0000256" key="1">
    <source>
        <dbReference type="SAM" id="MobiDB-lite"/>
    </source>
</evidence>
<keyword evidence="3" id="KW-1185">Reference proteome</keyword>
<dbReference type="AlphaFoldDB" id="A0AAN8C340"/>